<organism evidence="2 3">
    <name type="scientific">Segniliparus rotundus (strain ATCC BAA-972 / CDC 1076 / CIP 108378 / DSM 44985 / JCM 13578)</name>
    <dbReference type="NCBI Taxonomy" id="640132"/>
    <lineage>
        <taxon>Bacteria</taxon>
        <taxon>Bacillati</taxon>
        <taxon>Actinomycetota</taxon>
        <taxon>Actinomycetes</taxon>
        <taxon>Mycobacteriales</taxon>
        <taxon>Segniliparaceae</taxon>
        <taxon>Segniliparus</taxon>
    </lineage>
</organism>
<dbReference type="InterPro" id="IPR004401">
    <property type="entry name" value="YbaB/EbfC"/>
</dbReference>
<dbReference type="RefSeq" id="WP_013138122.1">
    <property type="nucleotide sequence ID" value="NC_014168.1"/>
</dbReference>
<proteinExistence type="predicted"/>
<dbReference type="GO" id="GO:0003677">
    <property type="term" value="F:DNA binding"/>
    <property type="evidence" value="ECO:0007669"/>
    <property type="project" value="InterPro"/>
</dbReference>
<accession>D6ZFE2</accession>
<dbReference type="Proteomes" id="UP000002247">
    <property type="component" value="Chromosome"/>
</dbReference>
<evidence type="ECO:0000313" key="2">
    <source>
        <dbReference type="EMBL" id="ADG97666.1"/>
    </source>
</evidence>
<keyword evidence="3" id="KW-1185">Reference proteome</keyword>
<feature type="compositionally biased region" description="Low complexity" evidence="1">
    <location>
        <begin position="170"/>
        <end position="188"/>
    </location>
</feature>
<evidence type="ECO:0000256" key="1">
    <source>
        <dbReference type="SAM" id="MobiDB-lite"/>
    </source>
</evidence>
<dbReference type="Gene3D" id="3.30.1310.10">
    <property type="entry name" value="Nucleoid-associated protein YbaB-like domain"/>
    <property type="match status" value="1"/>
</dbReference>
<dbReference type="EMBL" id="CP001958">
    <property type="protein sequence ID" value="ADG97666.1"/>
    <property type="molecule type" value="Genomic_DNA"/>
</dbReference>
<gene>
    <name evidence="2" type="ordered locus">Srot_1195</name>
</gene>
<dbReference type="InterPro" id="IPR036894">
    <property type="entry name" value="YbaB-like_sf"/>
</dbReference>
<name>D6ZFE2_SEGRD</name>
<evidence type="ECO:0000313" key="3">
    <source>
        <dbReference type="Proteomes" id="UP000002247"/>
    </source>
</evidence>
<evidence type="ECO:0008006" key="4">
    <source>
        <dbReference type="Google" id="ProtNLM"/>
    </source>
</evidence>
<dbReference type="KEGG" id="srt:Srot_1195"/>
<dbReference type="SUPFAM" id="SSF82607">
    <property type="entry name" value="YbaB-like"/>
    <property type="match status" value="1"/>
</dbReference>
<dbReference type="HOGENOM" id="CLU_1209124_0_0_11"/>
<sequence length="229" mass="23983">MSTSIPDPQAVLEQLEEIKRKYLDAQTDVASVRATGFDQDRQVSVTVLGLGEVSDIKIDPAAVNPADIEGLQRKILQAFRSANSQARDLAAHILSPLNIGLPEVEPEAEASPELTQEPAAPEHAPAEPPTSAISLPEAAPSLSPDTALTPALSAASVPDLPLAEHIGATPEASVPVAAPSEAPEVEPAAPDHEPPASEETPADGAPAEEASAEQARPSLAHYQHYRPRW</sequence>
<dbReference type="Pfam" id="PF02575">
    <property type="entry name" value="YbaB_DNA_bd"/>
    <property type="match status" value="1"/>
</dbReference>
<feature type="region of interest" description="Disordered" evidence="1">
    <location>
        <begin position="105"/>
        <end position="147"/>
    </location>
</feature>
<feature type="region of interest" description="Disordered" evidence="1">
    <location>
        <begin position="163"/>
        <end position="229"/>
    </location>
</feature>
<feature type="compositionally biased region" description="Low complexity" evidence="1">
    <location>
        <begin position="111"/>
        <end position="123"/>
    </location>
</feature>
<dbReference type="eggNOG" id="COG0718">
    <property type="taxonomic scope" value="Bacteria"/>
</dbReference>
<reference evidence="2 3" key="1">
    <citation type="journal article" date="2010" name="Stand. Genomic Sci.">
        <title>Complete genome sequence of Segniliparus rotundus type strain (CDC 1076).</title>
        <authorList>
            <person name="Sikorski J."/>
            <person name="Lapidus A."/>
            <person name="Copeland A."/>
            <person name="Misra M."/>
            <person name="Glavina Del Rio T."/>
            <person name="Nolan M."/>
            <person name="Lucas S."/>
            <person name="Chen F."/>
            <person name="Tice H."/>
            <person name="Cheng J.F."/>
            <person name="Jando M."/>
            <person name="Schneider S."/>
            <person name="Bruce D."/>
            <person name="Goodwin L."/>
            <person name="Pitluck S."/>
            <person name="Liolios K."/>
            <person name="Mikhailova N."/>
            <person name="Pati A."/>
            <person name="Ivanova N."/>
            <person name="Mavromatis K."/>
            <person name="Chen A."/>
            <person name="Palaniappan K."/>
            <person name="Chertkov O."/>
            <person name="Land M."/>
            <person name="Hauser L."/>
            <person name="Chang Y.J."/>
            <person name="Jeffries C.D."/>
            <person name="Brettin T."/>
            <person name="Detter J.C."/>
            <person name="Han C."/>
            <person name="Rohde M."/>
            <person name="Goker M."/>
            <person name="Bristow J."/>
            <person name="Eisen J.A."/>
            <person name="Markowitz V."/>
            <person name="Hugenholtz P."/>
            <person name="Kyrpides N.C."/>
            <person name="Klenk H.P."/>
        </authorList>
    </citation>
    <scope>NUCLEOTIDE SEQUENCE [LARGE SCALE GENOMIC DNA]</scope>
    <source>
        <strain evidence="3">ATCC BAA-972 / CDC 1076 / CIP 108378 / DSM 44985 / JCM 13578</strain>
    </source>
</reference>
<dbReference type="STRING" id="640132.Srot_1195"/>
<dbReference type="AlphaFoldDB" id="D6ZFE2"/>
<protein>
    <recommendedName>
        <fullName evidence="4">Nucleoid-associated protein YbaB</fullName>
    </recommendedName>
</protein>